<sequence>MRPRWLKLVGVLAVLVLSAVFYGQYYTSLVPGSSIHRTREGPDSSSNDRQMHFFESHKEQERNRDLKQKDRVPPPAKEDTPLACPTSLQLLARNDSVFSKLFKFDIPLLLWDSHMTENNWDVLSQRPVPYGWKDLPRKGVGAHSALWARSSKSSAGGFPDGG</sequence>
<dbReference type="Proteomes" id="UP001295444">
    <property type="component" value="Chromosome 06"/>
</dbReference>
<evidence type="ECO:0000256" key="3">
    <source>
        <dbReference type="SAM" id="MobiDB-lite"/>
    </source>
</evidence>
<keyword evidence="2" id="KW-1015">Disulfide bond</keyword>
<reference evidence="4" key="1">
    <citation type="submission" date="2022-03" db="EMBL/GenBank/DDBJ databases">
        <authorList>
            <person name="Alioto T."/>
            <person name="Alioto T."/>
            <person name="Gomez Garrido J."/>
        </authorList>
    </citation>
    <scope>NUCLEOTIDE SEQUENCE</scope>
</reference>
<organism evidence="4 5">
    <name type="scientific">Pelobates cultripes</name>
    <name type="common">Western spadefoot toad</name>
    <dbReference type="NCBI Taxonomy" id="61616"/>
    <lineage>
        <taxon>Eukaryota</taxon>
        <taxon>Metazoa</taxon>
        <taxon>Chordata</taxon>
        <taxon>Craniata</taxon>
        <taxon>Vertebrata</taxon>
        <taxon>Euteleostomi</taxon>
        <taxon>Amphibia</taxon>
        <taxon>Batrachia</taxon>
        <taxon>Anura</taxon>
        <taxon>Pelobatoidea</taxon>
        <taxon>Pelobatidae</taxon>
        <taxon>Pelobates</taxon>
    </lineage>
</organism>
<evidence type="ECO:0000313" key="4">
    <source>
        <dbReference type="EMBL" id="CAH2302087.1"/>
    </source>
</evidence>
<feature type="region of interest" description="Disordered" evidence="3">
    <location>
        <begin position="56"/>
        <end position="81"/>
    </location>
</feature>
<dbReference type="GO" id="GO:0001665">
    <property type="term" value="F:alpha-N-acetylgalactosaminide alpha-2,6-sialyltransferase activity"/>
    <property type="evidence" value="ECO:0007669"/>
    <property type="project" value="TreeGrafter"/>
</dbReference>
<evidence type="ECO:0000313" key="5">
    <source>
        <dbReference type="Proteomes" id="UP001295444"/>
    </source>
</evidence>
<dbReference type="EMBL" id="OW240917">
    <property type="protein sequence ID" value="CAH2302087.1"/>
    <property type="molecule type" value="Genomic_DNA"/>
</dbReference>
<feature type="compositionally biased region" description="Basic and acidic residues" evidence="3">
    <location>
        <begin position="56"/>
        <end position="80"/>
    </location>
</feature>
<accession>A0AAD1SNE6</accession>
<keyword evidence="5" id="KW-1185">Reference proteome</keyword>
<evidence type="ECO:0000256" key="2">
    <source>
        <dbReference type="ARBA" id="ARBA00023157"/>
    </source>
</evidence>
<dbReference type="PANTHER" id="PTHR45941:SF5">
    <property type="entry name" value="ALPHA-N-ACETYLGALACTOSAMINIDE ALPHA-2,6-SIALYLTRANSFERASE 2"/>
    <property type="match status" value="1"/>
</dbReference>
<dbReference type="PANTHER" id="PTHR45941">
    <property type="entry name" value="ALPHA-N-ACETYLGALACTOSAMINIDE ALPHA-2,6-SIALYLTRANSFERASE 2-LIKE-RELATED"/>
    <property type="match status" value="1"/>
</dbReference>
<protein>
    <submittedName>
        <fullName evidence="4">Alpha-N-acetylgalactosaminide alpha-2,6-sialyltransferase 2 isoform X1</fullName>
    </submittedName>
</protein>
<gene>
    <name evidence="4" type="ORF">PECUL_23A058034</name>
</gene>
<name>A0AAD1SNE6_PELCU</name>
<comment type="pathway">
    <text evidence="1">Protein modification; protein glycosylation.</text>
</comment>
<proteinExistence type="predicted"/>
<dbReference type="AlphaFoldDB" id="A0AAD1SNE6"/>
<evidence type="ECO:0000256" key="1">
    <source>
        <dbReference type="ARBA" id="ARBA00004922"/>
    </source>
</evidence>
<dbReference type="GO" id="GO:0006493">
    <property type="term" value="P:protein O-linked glycosylation"/>
    <property type="evidence" value="ECO:0007669"/>
    <property type="project" value="TreeGrafter"/>
</dbReference>